<dbReference type="PROSITE" id="PS50850">
    <property type="entry name" value="MFS"/>
    <property type="match status" value="1"/>
</dbReference>
<dbReference type="PANTHER" id="PTHR23502:SF51">
    <property type="entry name" value="QUINIDINE RESISTANCE PROTEIN 1-RELATED"/>
    <property type="match status" value="1"/>
</dbReference>
<keyword evidence="5 7" id="KW-0472">Membrane</keyword>
<feature type="transmembrane region" description="Helical" evidence="7">
    <location>
        <begin position="338"/>
        <end position="360"/>
    </location>
</feature>
<evidence type="ECO:0000313" key="9">
    <source>
        <dbReference type="EMBL" id="KAL1841171.1"/>
    </source>
</evidence>
<dbReference type="PRINTS" id="PR01036">
    <property type="entry name" value="TCRTETB"/>
</dbReference>
<feature type="transmembrane region" description="Helical" evidence="7">
    <location>
        <begin position="640"/>
        <end position="659"/>
    </location>
</feature>
<feature type="transmembrane region" description="Helical" evidence="7">
    <location>
        <begin position="577"/>
        <end position="601"/>
    </location>
</feature>
<evidence type="ECO:0000256" key="1">
    <source>
        <dbReference type="ARBA" id="ARBA00004141"/>
    </source>
</evidence>
<dbReference type="SUPFAM" id="SSF103473">
    <property type="entry name" value="MFS general substrate transporter"/>
    <property type="match status" value="1"/>
</dbReference>
<name>A0ABR3VJT5_HUMIN</name>
<feature type="region of interest" description="Disordered" evidence="6">
    <location>
        <begin position="93"/>
        <end position="119"/>
    </location>
</feature>
<comment type="subcellular location">
    <subcellularLocation>
        <location evidence="1">Membrane</location>
        <topology evidence="1">Multi-pass membrane protein</topology>
    </subcellularLocation>
</comment>
<feature type="transmembrane region" description="Helical" evidence="7">
    <location>
        <begin position="613"/>
        <end position="634"/>
    </location>
</feature>
<keyword evidence="4 7" id="KW-1133">Transmembrane helix</keyword>
<feature type="transmembrane region" description="Helical" evidence="7">
    <location>
        <begin position="454"/>
        <end position="474"/>
    </location>
</feature>
<feature type="transmembrane region" description="Helical" evidence="7">
    <location>
        <begin position="280"/>
        <end position="297"/>
    </location>
</feature>
<feature type="domain" description="Major facilitator superfamily (MFS) profile" evidence="8">
    <location>
        <begin position="214"/>
        <end position="664"/>
    </location>
</feature>
<feature type="transmembrane region" description="Helical" evidence="7">
    <location>
        <begin position="213"/>
        <end position="233"/>
    </location>
</feature>
<feature type="transmembrane region" description="Helical" evidence="7">
    <location>
        <begin position="494"/>
        <end position="512"/>
    </location>
</feature>
<feature type="transmembrane region" description="Helical" evidence="7">
    <location>
        <begin position="366"/>
        <end position="386"/>
    </location>
</feature>
<sequence>MQLKPHNEAWQSVAGPVDWGSHDPLRAASLSDSKCTVQAQCPFTVGLMTCRDFKLAPLEDQECTSNNDTASPAISRGCGQDILARESAPARWMGPIGFPSTAEPIPQRRFKPAKPASNRRMLHDHESTRIFTTYRCIMDPKELDPPPENQGPDAPRNLNGSATPTSGTADTLPIESTDENASDGTAADLEPTTLQPVSSGPAYSVFPKRTKHWIIFMAACASFVSPMTANIYFPALNPIAADLGVSVNLINLTLTTYMIFQAISPTIVGDFGDMAGRRPAFILAFTIYVLANLGLALQKNYAALLVLRMLQSAGSSGTLSLSFAVVADVAVSAERGKYMGFVGAGINIGPALSPVLGGILAEYLGWPAIFWFCLIYAAVWLIPYTLAVPETCRAVVGNGSIPPRGWNMTLLDLVSCHGRDPNNQNPDQDATAPRRQWRIPNPLNALKVAFEKDISLLLFYNTMIYLVFILIAATLSTELAEIYHLTDLQIGLCYLPYGIGCCVAAIAQGYILDANYRRTARKIGFTIDYKRGDDLREFPIEKARILPVYPVLSVGIAAVICYGWVLQAETSLAGPLVLLFVVGLCVTGSFSILNTLLVDLYPEAPATAVAANNFVRCLFGAAGTAFIESMLAAMGRGWTFTFWALVLVVFSPALWVLTVRGPRWREERRIRKLKEKEGES</sequence>
<dbReference type="InterPro" id="IPR011701">
    <property type="entry name" value="MFS"/>
</dbReference>
<keyword evidence="2" id="KW-0813">Transport</keyword>
<evidence type="ECO:0000256" key="4">
    <source>
        <dbReference type="ARBA" id="ARBA00022989"/>
    </source>
</evidence>
<proteinExistence type="predicted"/>
<dbReference type="Proteomes" id="UP001583172">
    <property type="component" value="Unassembled WGS sequence"/>
</dbReference>
<evidence type="ECO:0000256" key="2">
    <source>
        <dbReference type="ARBA" id="ARBA00022448"/>
    </source>
</evidence>
<keyword evidence="3 7" id="KW-0812">Transmembrane</keyword>
<evidence type="ECO:0000313" key="10">
    <source>
        <dbReference type="Proteomes" id="UP001583172"/>
    </source>
</evidence>
<dbReference type="InterPro" id="IPR020846">
    <property type="entry name" value="MFS_dom"/>
</dbReference>
<protein>
    <recommendedName>
        <fullName evidence="8">Major facilitator superfamily (MFS) profile domain-containing protein</fullName>
    </recommendedName>
</protein>
<evidence type="ECO:0000259" key="8">
    <source>
        <dbReference type="PROSITE" id="PS50850"/>
    </source>
</evidence>
<evidence type="ECO:0000256" key="7">
    <source>
        <dbReference type="SAM" id="Phobius"/>
    </source>
</evidence>
<comment type="caution">
    <text evidence="9">The sequence shown here is derived from an EMBL/GenBank/DDBJ whole genome shotgun (WGS) entry which is preliminary data.</text>
</comment>
<feature type="transmembrane region" description="Helical" evidence="7">
    <location>
        <begin position="239"/>
        <end position="260"/>
    </location>
</feature>
<reference evidence="9 10" key="1">
    <citation type="journal article" date="2024" name="Commun. Biol.">
        <title>Comparative genomic analysis of thermophilic fungi reveals convergent evolutionary adaptations and gene losses.</title>
        <authorList>
            <person name="Steindorff A.S."/>
            <person name="Aguilar-Pontes M.V."/>
            <person name="Robinson A.J."/>
            <person name="Andreopoulos B."/>
            <person name="LaButti K."/>
            <person name="Kuo A."/>
            <person name="Mondo S."/>
            <person name="Riley R."/>
            <person name="Otillar R."/>
            <person name="Haridas S."/>
            <person name="Lipzen A."/>
            <person name="Grimwood J."/>
            <person name="Schmutz J."/>
            <person name="Clum A."/>
            <person name="Reid I.D."/>
            <person name="Moisan M.C."/>
            <person name="Butler G."/>
            <person name="Nguyen T.T.M."/>
            <person name="Dewar K."/>
            <person name="Conant G."/>
            <person name="Drula E."/>
            <person name="Henrissat B."/>
            <person name="Hansel C."/>
            <person name="Singer S."/>
            <person name="Hutchinson M.I."/>
            <person name="de Vries R.P."/>
            <person name="Natvig D.O."/>
            <person name="Powell A.J."/>
            <person name="Tsang A."/>
            <person name="Grigoriev I.V."/>
        </authorList>
    </citation>
    <scope>NUCLEOTIDE SEQUENCE [LARGE SCALE GENOMIC DNA]</scope>
    <source>
        <strain evidence="9 10">CBS 620.91</strain>
    </source>
</reference>
<accession>A0ABR3VJT5</accession>
<organism evidence="9 10">
    <name type="scientific">Humicola insolens</name>
    <name type="common">Soft-rot fungus</name>
    <dbReference type="NCBI Taxonomy" id="85995"/>
    <lineage>
        <taxon>Eukaryota</taxon>
        <taxon>Fungi</taxon>
        <taxon>Dikarya</taxon>
        <taxon>Ascomycota</taxon>
        <taxon>Pezizomycotina</taxon>
        <taxon>Sordariomycetes</taxon>
        <taxon>Sordariomycetidae</taxon>
        <taxon>Sordariales</taxon>
        <taxon>Chaetomiaceae</taxon>
        <taxon>Mycothermus</taxon>
    </lineage>
</organism>
<dbReference type="PANTHER" id="PTHR23502">
    <property type="entry name" value="MAJOR FACILITATOR SUPERFAMILY"/>
    <property type="match status" value="1"/>
</dbReference>
<keyword evidence="10" id="KW-1185">Reference proteome</keyword>
<dbReference type="EMBL" id="JAZGSY010000084">
    <property type="protein sequence ID" value="KAL1841171.1"/>
    <property type="molecule type" value="Genomic_DNA"/>
</dbReference>
<feature type="transmembrane region" description="Helical" evidence="7">
    <location>
        <begin position="546"/>
        <end position="565"/>
    </location>
</feature>
<feature type="region of interest" description="Disordered" evidence="6">
    <location>
        <begin position="139"/>
        <end position="199"/>
    </location>
</feature>
<evidence type="ECO:0000256" key="3">
    <source>
        <dbReference type="ARBA" id="ARBA00022692"/>
    </source>
</evidence>
<dbReference type="Gene3D" id="1.20.1250.20">
    <property type="entry name" value="MFS general substrate transporter like domains"/>
    <property type="match status" value="1"/>
</dbReference>
<gene>
    <name evidence="9" type="ORF">VTJ49DRAFT_7340</name>
</gene>
<dbReference type="InterPro" id="IPR036259">
    <property type="entry name" value="MFS_trans_sf"/>
</dbReference>
<dbReference type="Pfam" id="PF07690">
    <property type="entry name" value="MFS_1"/>
    <property type="match status" value="1"/>
</dbReference>
<evidence type="ECO:0000256" key="6">
    <source>
        <dbReference type="SAM" id="MobiDB-lite"/>
    </source>
</evidence>
<evidence type="ECO:0000256" key="5">
    <source>
        <dbReference type="ARBA" id="ARBA00023136"/>
    </source>
</evidence>
<feature type="compositionally biased region" description="Polar residues" evidence="6">
    <location>
        <begin position="158"/>
        <end position="169"/>
    </location>
</feature>